<proteinExistence type="predicted"/>
<evidence type="ECO:0000313" key="2">
    <source>
        <dbReference type="Proteomes" id="UP000280091"/>
    </source>
</evidence>
<gene>
    <name evidence="1" type="ORF">BC952_1680</name>
</gene>
<dbReference type="EMBL" id="RBXA01000002">
    <property type="protein sequence ID" value="RKS93830.1"/>
    <property type="molecule type" value="Genomic_DNA"/>
</dbReference>
<name>A0A495S2E3_9FLAO</name>
<accession>A0A495S2E3</accession>
<dbReference type="Proteomes" id="UP000280091">
    <property type="component" value="Unassembled WGS sequence"/>
</dbReference>
<evidence type="ECO:0000313" key="1">
    <source>
        <dbReference type="EMBL" id="RKS93830.1"/>
    </source>
</evidence>
<dbReference type="AlphaFoldDB" id="A0A495S2E3"/>
<sequence length="113" mass="13142">MTFKGGAPRKEEDLKLKYRMKLNFNLEEFNLIKSKSLYSNKILKDIILQAILNNSINISTDKDPKYNQELNKIGINLNQIVKKANSIKELSNSDIQKMIYLMDVIQKKILHDS</sequence>
<dbReference type="RefSeq" id="WP_121365086.1">
    <property type="nucleotide sequence ID" value="NZ_RBXA01000002.1"/>
</dbReference>
<protein>
    <submittedName>
        <fullName evidence="1">Mobilization protein MobC</fullName>
    </submittedName>
</protein>
<dbReference type="OrthoDB" id="950459at2"/>
<comment type="caution">
    <text evidence="1">The sequence shown here is derived from an EMBL/GenBank/DDBJ whole genome shotgun (WGS) entry which is preliminary data.</text>
</comment>
<organism evidence="1 2">
    <name type="scientific">Flavobacterium limicola</name>
    <dbReference type="NCBI Taxonomy" id="180441"/>
    <lineage>
        <taxon>Bacteria</taxon>
        <taxon>Pseudomonadati</taxon>
        <taxon>Bacteroidota</taxon>
        <taxon>Flavobacteriia</taxon>
        <taxon>Flavobacteriales</taxon>
        <taxon>Flavobacteriaceae</taxon>
        <taxon>Flavobacterium</taxon>
    </lineage>
</organism>
<keyword evidence="2" id="KW-1185">Reference proteome</keyword>
<reference evidence="1 2" key="1">
    <citation type="submission" date="2018-10" db="EMBL/GenBank/DDBJ databases">
        <title>Genomic Encyclopedia of Archaeal and Bacterial Type Strains, Phase II (KMG-II): from individual species to whole genera.</title>
        <authorList>
            <person name="Goeker M."/>
        </authorList>
    </citation>
    <scope>NUCLEOTIDE SEQUENCE [LARGE SCALE GENOMIC DNA]</scope>
    <source>
        <strain evidence="1 2">DSM 15094</strain>
    </source>
</reference>